<dbReference type="Proteomes" id="UP001476798">
    <property type="component" value="Unassembled WGS sequence"/>
</dbReference>
<evidence type="ECO:0000313" key="1">
    <source>
        <dbReference type="EMBL" id="MEQ2187840.1"/>
    </source>
</evidence>
<dbReference type="EMBL" id="JAHRIO010090431">
    <property type="protein sequence ID" value="MEQ2187840.1"/>
    <property type="molecule type" value="Genomic_DNA"/>
</dbReference>
<name>A0ABV0PWH6_9TELE</name>
<organism evidence="1 2">
    <name type="scientific">Goodea atripinnis</name>
    <dbReference type="NCBI Taxonomy" id="208336"/>
    <lineage>
        <taxon>Eukaryota</taxon>
        <taxon>Metazoa</taxon>
        <taxon>Chordata</taxon>
        <taxon>Craniata</taxon>
        <taxon>Vertebrata</taxon>
        <taxon>Euteleostomi</taxon>
        <taxon>Actinopterygii</taxon>
        <taxon>Neopterygii</taxon>
        <taxon>Teleostei</taxon>
        <taxon>Neoteleostei</taxon>
        <taxon>Acanthomorphata</taxon>
        <taxon>Ovalentaria</taxon>
        <taxon>Atherinomorphae</taxon>
        <taxon>Cyprinodontiformes</taxon>
        <taxon>Goodeidae</taxon>
        <taxon>Goodea</taxon>
    </lineage>
</organism>
<reference evidence="1 2" key="1">
    <citation type="submission" date="2021-06" db="EMBL/GenBank/DDBJ databases">
        <authorList>
            <person name="Palmer J.M."/>
        </authorList>
    </citation>
    <scope>NUCLEOTIDE SEQUENCE [LARGE SCALE GENOMIC DNA]</scope>
    <source>
        <strain evidence="1 2">GA_2019</strain>
        <tissue evidence="1">Muscle</tissue>
    </source>
</reference>
<keyword evidence="2" id="KW-1185">Reference proteome</keyword>
<accession>A0ABV0PWH6</accession>
<sequence length="105" mass="12364">MLNPAVSLQDYWTHQHTVQLTTNHIFYPVIVKDISELRCIYHKTLVFQIDSKIIFFFFFLKLLVEYPFLSLTSSFPCNAPSSSPCIHPQAHKEAEDEIIQTEWLY</sequence>
<gene>
    <name evidence="1" type="ORF">GOODEAATRI_008723</name>
</gene>
<comment type="caution">
    <text evidence="1">The sequence shown here is derived from an EMBL/GenBank/DDBJ whole genome shotgun (WGS) entry which is preliminary data.</text>
</comment>
<proteinExistence type="predicted"/>
<protein>
    <submittedName>
        <fullName evidence="1">Uncharacterized protein</fullName>
    </submittedName>
</protein>
<evidence type="ECO:0000313" key="2">
    <source>
        <dbReference type="Proteomes" id="UP001476798"/>
    </source>
</evidence>